<dbReference type="RefSeq" id="WP_134402820.1">
    <property type="nucleotide sequence ID" value="NZ_SOFY01000084.1"/>
</dbReference>
<name>A0AAQ2C3Y6_9MICO</name>
<sequence length="214" mass="23411">MTTLSSVLIALFVIILVSFIVTFVVVRMLYKRLRPSRMLTGAVLRSQARVVRGPQREVLKLRVRLQDTLDSGQAAVDLARSSEGPLGELPRLFRRVRSEGATLETQLRLLQSESDPAVLAEAIPVARRRVDQVAVLVRRLRSAVASGLGDLTDDSLMTLHSDVDHEVDALRAGVQELRTLNGNDAFPSPPVLEAMHRGSTNRVSTNRLTGGNGS</sequence>
<evidence type="ECO:0000313" key="3">
    <source>
        <dbReference type="EMBL" id="TFC41746.1"/>
    </source>
</evidence>
<keyword evidence="2" id="KW-0812">Transmembrane</keyword>
<comment type="caution">
    <text evidence="3">The sequence shown here is derived from an EMBL/GenBank/DDBJ whole genome shotgun (WGS) entry which is preliminary data.</text>
</comment>
<reference evidence="3 4" key="1">
    <citation type="submission" date="2019-03" db="EMBL/GenBank/DDBJ databases">
        <title>Genomics of glacier-inhabiting Cryobacterium strains.</title>
        <authorList>
            <person name="Liu Q."/>
            <person name="Xin Y.-H."/>
        </authorList>
    </citation>
    <scope>NUCLEOTIDE SEQUENCE [LARGE SCALE GENOMIC DNA]</scope>
    <source>
        <strain evidence="4">TMT1-22</strain>
    </source>
</reference>
<accession>A0AAQ2C3Y6</accession>
<keyword evidence="4" id="KW-1185">Reference proteome</keyword>
<evidence type="ECO:0008006" key="5">
    <source>
        <dbReference type="Google" id="ProtNLM"/>
    </source>
</evidence>
<evidence type="ECO:0000256" key="1">
    <source>
        <dbReference type="SAM" id="MobiDB-lite"/>
    </source>
</evidence>
<dbReference type="AlphaFoldDB" id="A0AAQ2C3Y6"/>
<evidence type="ECO:0000313" key="4">
    <source>
        <dbReference type="Proteomes" id="UP000297403"/>
    </source>
</evidence>
<proteinExistence type="predicted"/>
<evidence type="ECO:0000256" key="2">
    <source>
        <dbReference type="SAM" id="Phobius"/>
    </source>
</evidence>
<dbReference type="EMBL" id="SOFY01000084">
    <property type="protein sequence ID" value="TFC41746.1"/>
    <property type="molecule type" value="Genomic_DNA"/>
</dbReference>
<feature type="compositionally biased region" description="Polar residues" evidence="1">
    <location>
        <begin position="198"/>
        <end position="214"/>
    </location>
</feature>
<organism evidence="3 4">
    <name type="scientific">Cryobacterium shii</name>
    <dbReference type="NCBI Taxonomy" id="1259235"/>
    <lineage>
        <taxon>Bacteria</taxon>
        <taxon>Bacillati</taxon>
        <taxon>Actinomycetota</taxon>
        <taxon>Actinomycetes</taxon>
        <taxon>Micrococcales</taxon>
        <taxon>Microbacteriaceae</taxon>
        <taxon>Cryobacterium</taxon>
    </lineage>
</organism>
<feature type="region of interest" description="Disordered" evidence="1">
    <location>
        <begin position="193"/>
        <end position="214"/>
    </location>
</feature>
<keyword evidence="2" id="KW-1133">Transmembrane helix</keyword>
<dbReference type="Proteomes" id="UP000297403">
    <property type="component" value="Unassembled WGS sequence"/>
</dbReference>
<keyword evidence="2" id="KW-0472">Membrane</keyword>
<protein>
    <recommendedName>
        <fullName evidence="5">Secreted protein</fullName>
    </recommendedName>
</protein>
<feature type="transmembrane region" description="Helical" evidence="2">
    <location>
        <begin position="6"/>
        <end position="30"/>
    </location>
</feature>
<gene>
    <name evidence="3" type="ORF">E3O49_15250</name>
</gene>